<organism evidence="1 2">
    <name type="scientific">Cryptotermes secundus</name>
    <dbReference type="NCBI Taxonomy" id="105785"/>
    <lineage>
        <taxon>Eukaryota</taxon>
        <taxon>Metazoa</taxon>
        <taxon>Ecdysozoa</taxon>
        <taxon>Arthropoda</taxon>
        <taxon>Hexapoda</taxon>
        <taxon>Insecta</taxon>
        <taxon>Pterygota</taxon>
        <taxon>Neoptera</taxon>
        <taxon>Polyneoptera</taxon>
        <taxon>Dictyoptera</taxon>
        <taxon>Blattodea</taxon>
        <taxon>Blattoidea</taxon>
        <taxon>Termitoidae</taxon>
        <taxon>Kalotermitidae</taxon>
        <taxon>Cryptotermitinae</taxon>
        <taxon>Cryptotermes</taxon>
    </lineage>
</organism>
<reference evidence="1 2" key="1">
    <citation type="submission" date="2017-12" db="EMBL/GenBank/DDBJ databases">
        <title>Hemimetabolous genomes reveal molecular basis of termite eusociality.</title>
        <authorList>
            <person name="Harrison M.C."/>
            <person name="Jongepier E."/>
            <person name="Robertson H.M."/>
            <person name="Arning N."/>
            <person name="Bitard-Feildel T."/>
            <person name="Chao H."/>
            <person name="Childers C.P."/>
            <person name="Dinh H."/>
            <person name="Doddapaneni H."/>
            <person name="Dugan S."/>
            <person name="Gowin J."/>
            <person name="Greiner C."/>
            <person name="Han Y."/>
            <person name="Hu H."/>
            <person name="Hughes D.S.T."/>
            <person name="Huylmans A.-K."/>
            <person name="Kemena C."/>
            <person name="Kremer L.P.M."/>
            <person name="Lee S.L."/>
            <person name="Lopez-Ezquerra A."/>
            <person name="Mallet L."/>
            <person name="Monroy-Kuhn J.M."/>
            <person name="Moser A."/>
            <person name="Murali S.C."/>
            <person name="Muzny D.M."/>
            <person name="Otani S."/>
            <person name="Piulachs M.-D."/>
            <person name="Poelchau M."/>
            <person name="Qu J."/>
            <person name="Schaub F."/>
            <person name="Wada-Katsumata A."/>
            <person name="Worley K.C."/>
            <person name="Xie Q."/>
            <person name="Ylla G."/>
            <person name="Poulsen M."/>
            <person name="Gibbs R.A."/>
            <person name="Schal C."/>
            <person name="Richards S."/>
            <person name="Belles X."/>
            <person name="Korb J."/>
            <person name="Bornberg-Bauer E."/>
        </authorList>
    </citation>
    <scope>NUCLEOTIDE SEQUENCE [LARGE SCALE GENOMIC DNA]</scope>
    <source>
        <tissue evidence="1">Whole body</tissue>
    </source>
</reference>
<dbReference type="Proteomes" id="UP000235965">
    <property type="component" value="Unassembled WGS sequence"/>
</dbReference>
<comment type="caution">
    <text evidence="1">The sequence shown here is derived from an EMBL/GenBank/DDBJ whole genome shotgun (WGS) entry which is preliminary data.</text>
</comment>
<protein>
    <submittedName>
        <fullName evidence="1">Uncharacterized protein</fullName>
    </submittedName>
</protein>
<accession>A0A2J7Q3V9</accession>
<sequence length="60" mass="6812">MHQIRHAEFTRSSGVPMYMWCVSDGGGCCVGNTIRRWLASLSLLKITFSTTNNNQMCRML</sequence>
<name>A0A2J7Q3V9_9NEOP</name>
<dbReference type="AlphaFoldDB" id="A0A2J7Q3V9"/>
<proteinExistence type="predicted"/>
<evidence type="ECO:0000313" key="1">
    <source>
        <dbReference type="EMBL" id="PNF23257.1"/>
    </source>
</evidence>
<gene>
    <name evidence="1" type="ORF">B7P43_G17326</name>
</gene>
<keyword evidence="2" id="KW-1185">Reference proteome</keyword>
<dbReference type="InParanoid" id="A0A2J7Q3V9"/>
<dbReference type="EMBL" id="NEVH01018423">
    <property type="protein sequence ID" value="PNF23257.1"/>
    <property type="molecule type" value="Genomic_DNA"/>
</dbReference>
<evidence type="ECO:0000313" key="2">
    <source>
        <dbReference type="Proteomes" id="UP000235965"/>
    </source>
</evidence>